<organism evidence="4 5">
    <name type="scientific">Oleoguttula mirabilis</name>
    <dbReference type="NCBI Taxonomy" id="1507867"/>
    <lineage>
        <taxon>Eukaryota</taxon>
        <taxon>Fungi</taxon>
        <taxon>Dikarya</taxon>
        <taxon>Ascomycota</taxon>
        <taxon>Pezizomycotina</taxon>
        <taxon>Dothideomycetes</taxon>
        <taxon>Dothideomycetidae</taxon>
        <taxon>Mycosphaerellales</taxon>
        <taxon>Teratosphaeriaceae</taxon>
        <taxon>Oleoguttula</taxon>
    </lineage>
</organism>
<feature type="domain" description="Tandem CCCH zinc finger" evidence="3">
    <location>
        <begin position="383"/>
        <end position="426"/>
    </location>
</feature>
<gene>
    <name evidence="4" type="ORF">LTR36_005762</name>
</gene>
<evidence type="ECO:0000313" key="5">
    <source>
        <dbReference type="Proteomes" id="UP001324427"/>
    </source>
</evidence>
<reference evidence="4 5" key="1">
    <citation type="submission" date="2021-11" db="EMBL/GenBank/DDBJ databases">
        <title>Black yeast isolated from Biological Soil Crust.</title>
        <authorList>
            <person name="Kurbessoian T."/>
        </authorList>
    </citation>
    <scope>NUCLEOTIDE SEQUENCE [LARGE SCALE GENOMIC DNA]</scope>
    <source>
        <strain evidence="4 5">CCFEE 5522</strain>
    </source>
</reference>
<dbReference type="PANTHER" id="PTHR37543">
    <property type="entry name" value="CCCH ZINC FINGER DNA BINDING PROTEIN (AFU_ORTHOLOGUE AFUA_5G12760)"/>
    <property type="match status" value="1"/>
</dbReference>
<evidence type="ECO:0000256" key="1">
    <source>
        <dbReference type="SAM" id="MobiDB-lite"/>
    </source>
</evidence>
<dbReference type="Proteomes" id="UP001324427">
    <property type="component" value="Unassembled WGS sequence"/>
</dbReference>
<dbReference type="InterPro" id="IPR057654">
    <property type="entry name" value="Znf-CCCH_tandem"/>
</dbReference>
<keyword evidence="5" id="KW-1185">Reference proteome</keyword>
<feature type="region of interest" description="Disordered" evidence="1">
    <location>
        <begin position="295"/>
        <end position="315"/>
    </location>
</feature>
<dbReference type="InterPro" id="IPR057683">
    <property type="entry name" value="DUF7923"/>
</dbReference>
<feature type="domain" description="DUF7923" evidence="2">
    <location>
        <begin position="79"/>
        <end position="261"/>
    </location>
</feature>
<dbReference type="EMBL" id="JAVFHQ010000034">
    <property type="protein sequence ID" value="KAK4543212.1"/>
    <property type="molecule type" value="Genomic_DNA"/>
</dbReference>
<comment type="caution">
    <text evidence="4">The sequence shown here is derived from an EMBL/GenBank/DDBJ whole genome shotgun (WGS) entry which is preliminary data.</text>
</comment>
<evidence type="ECO:0000259" key="3">
    <source>
        <dbReference type="Pfam" id="PF25543"/>
    </source>
</evidence>
<dbReference type="Pfam" id="PF25543">
    <property type="entry name" value="zf-CCCH_tandem"/>
    <property type="match status" value="1"/>
</dbReference>
<accession>A0AAV9JDK6</accession>
<protein>
    <recommendedName>
        <fullName evidence="6">C3H1-type domain-containing protein</fullName>
    </recommendedName>
</protein>
<sequence>MTSNGDVTKIATQWEDLKSNDNTRQALFQQVFDMLQSSVAENQSLREQIENLQYHENNCLRDLRKLQEDSKLVQERISSAPFVLVLIDGDSAPFNDSYVKAGVDGGRRAARDLKAALESYLKEYSGYQPHWSIVVRNYIKMTGLVRTYTRAQIVSDPGTVHAFFRGFNEVHPLFEFIDGGNDREAVDTKVQKNFELFANNEHCKHIVLAASSDTGYICFLRPFEPSHGVNAAVTLVESTPFPSAFAETAAKFKTAKFPHVFRSAKIFAPVQATQQLPVLRWSSSYASATTQSPVVAAAPQAGQTPSQEAPERRVPDGQSTLLRIQLNAAGQRIDERLPARDPDILARVRDLKLCNRFYLSSCTFSDCTHRHDYRKLTSEEKVALRRVARFSKCTKGTRCMDNTCVAAHQCVYGDSCDWGGECKYPHITDRTVVEVV</sequence>
<dbReference type="PANTHER" id="PTHR37543:SF1">
    <property type="entry name" value="CCCH ZINC FINGER DNA BINDING PROTEIN (AFU_ORTHOLOGUE AFUA_5G12760)"/>
    <property type="match status" value="1"/>
</dbReference>
<evidence type="ECO:0000313" key="4">
    <source>
        <dbReference type="EMBL" id="KAK4543212.1"/>
    </source>
</evidence>
<dbReference type="AlphaFoldDB" id="A0AAV9JDK6"/>
<name>A0AAV9JDK6_9PEZI</name>
<evidence type="ECO:0008006" key="6">
    <source>
        <dbReference type="Google" id="ProtNLM"/>
    </source>
</evidence>
<proteinExistence type="predicted"/>
<dbReference type="Pfam" id="PF25540">
    <property type="entry name" value="DUF7923"/>
    <property type="match status" value="1"/>
</dbReference>
<evidence type="ECO:0000259" key="2">
    <source>
        <dbReference type="Pfam" id="PF25540"/>
    </source>
</evidence>